<evidence type="ECO:0000256" key="10">
    <source>
        <dbReference type="ARBA" id="ARBA00023268"/>
    </source>
</evidence>
<keyword evidence="4" id="KW-0548">Nucleotidyltransferase</keyword>
<feature type="region of interest" description="Disordered" evidence="12">
    <location>
        <begin position="1"/>
        <end position="34"/>
    </location>
</feature>
<evidence type="ECO:0000256" key="3">
    <source>
        <dbReference type="ARBA" id="ARBA00022679"/>
    </source>
</evidence>
<dbReference type="SUPFAM" id="SSF56672">
    <property type="entry name" value="DNA/RNA polymerases"/>
    <property type="match status" value="1"/>
</dbReference>
<evidence type="ECO:0000256" key="8">
    <source>
        <dbReference type="ARBA" id="ARBA00022884"/>
    </source>
</evidence>
<evidence type="ECO:0000256" key="9">
    <source>
        <dbReference type="ARBA" id="ARBA00022908"/>
    </source>
</evidence>
<keyword evidence="3" id="KW-0808">Transferase</keyword>
<dbReference type="EC" id="3.1.26.4" evidence="2"/>
<dbReference type="AlphaFoldDB" id="A0ABD0RE16"/>
<dbReference type="InterPro" id="IPR048270">
    <property type="entry name" value="PNMA_C"/>
</dbReference>
<evidence type="ECO:0000259" key="13">
    <source>
        <dbReference type="PROSITE" id="PS50878"/>
    </source>
</evidence>
<dbReference type="FunFam" id="3.30.70.270:FF:000020">
    <property type="entry name" value="Transposon Tf2-6 polyprotein-like Protein"/>
    <property type="match status" value="1"/>
</dbReference>
<feature type="compositionally biased region" description="Basic and acidic residues" evidence="12">
    <location>
        <begin position="9"/>
        <end position="25"/>
    </location>
</feature>
<dbReference type="Proteomes" id="UP001529510">
    <property type="component" value="Unassembled WGS sequence"/>
</dbReference>
<dbReference type="PROSITE" id="PS00141">
    <property type="entry name" value="ASP_PROTEASE"/>
    <property type="match status" value="1"/>
</dbReference>
<comment type="caution">
    <text evidence="14">The sequence shown here is derived from an EMBL/GenBank/DDBJ whole genome shotgun (WGS) entry which is preliminary data.</text>
</comment>
<dbReference type="GO" id="GO:0016779">
    <property type="term" value="F:nucleotidyltransferase activity"/>
    <property type="evidence" value="ECO:0007669"/>
    <property type="project" value="UniProtKB-KW"/>
</dbReference>
<gene>
    <name evidence="14" type="ORF">M9458_005291</name>
</gene>
<dbReference type="FunFam" id="3.10.10.10:FF:000004">
    <property type="entry name" value="Uncharacterized protein"/>
    <property type="match status" value="1"/>
</dbReference>
<dbReference type="Gene3D" id="3.10.20.370">
    <property type="match status" value="1"/>
</dbReference>
<dbReference type="Pfam" id="PF17919">
    <property type="entry name" value="RT_RNaseH_2"/>
    <property type="match status" value="1"/>
</dbReference>
<evidence type="ECO:0000256" key="7">
    <source>
        <dbReference type="ARBA" id="ARBA00022842"/>
    </source>
</evidence>
<keyword evidence="10" id="KW-0511">Multifunctional enzyme</keyword>
<dbReference type="GO" id="GO:0015074">
    <property type="term" value="P:DNA integration"/>
    <property type="evidence" value="ECO:0007669"/>
    <property type="project" value="UniProtKB-KW"/>
</dbReference>
<dbReference type="PROSITE" id="PS50878">
    <property type="entry name" value="RT_POL"/>
    <property type="match status" value="1"/>
</dbReference>
<dbReference type="Gene3D" id="1.10.340.70">
    <property type="match status" value="1"/>
</dbReference>
<dbReference type="PANTHER" id="PTHR37984">
    <property type="entry name" value="PROTEIN CBG26694"/>
    <property type="match status" value="1"/>
</dbReference>
<dbReference type="InterPro" id="IPR043128">
    <property type="entry name" value="Rev_trsase/Diguanyl_cyclase"/>
</dbReference>
<evidence type="ECO:0000256" key="11">
    <source>
        <dbReference type="ARBA" id="ARBA00039658"/>
    </source>
</evidence>
<evidence type="ECO:0000256" key="5">
    <source>
        <dbReference type="ARBA" id="ARBA00022722"/>
    </source>
</evidence>
<dbReference type="InterPro" id="IPR050951">
    <property type="entry name" value="Retrovirus_Pol_polyprotein"/>
</dbReference>
<dbReference type="InterPro" id="IPR000477">
    <property type="entry name" value="RT_dom"/>
</dbReference>
<dbReference type="Gene3D" id="3.10.10.10">
    <property type="entry name" value="HIV Type 1 Reverse Transcriptase, subunit A, domain 1"/>
    <property type="match status" value="1"/>
</dbReference>
<dbReference type="FunFam" id="3.10.20.370:FF:000001">
    <property type="entry name" value="Retrovirus-related Pol polyprotein from transposon 17.6-like protein"/>
    <property type="match status" value="1"/>
</dbReference>
<dbReference type="EMBL" id="JAMKFB020000003">
    <property type="protein sequence ID" value="KAL0196751.1"/>
    <property type="molecule type" value="Genomic_DNA"/>
</dbReference>
<dbReference type="PANTHER" id="PTHR37984:SF5">
    <property type="entry name" value="PROTEIN NYNRIN-LIKE"/>
    <property type="match status" value="1"/>
</dbReference>
<dbReference type="Pfam" id="PF17921">
    <property type="entry name" value="Integrase_H2C2"/>
    <property type="match status" value="1"/>
</dbReference>
<dbReference type="InterPro" id="IPR043502">
    <property type="entry name" value="DNA/RNA_pol_sf"/>
</dbReference>
<dbReference type="Pfam" id="PF14893">
    <property type="entry name" value="PNMA"/>
    <property type="match status" value="1"/>
</dbReference>
<organism evidence="14 15">
    <name type="scientific">Cirrhinus mrigala</name>
    <name type="common">Mrigala</name>
    <dbReference type="NCBI Taxonomy" id="683832"/>
    <lineage>
        <taxon>Eukaryota</taxon>
        <taxon>Metazoa</taxon>
        <taxon>Chordata</taxon>
        <taxon>Craniata</taxon>
        <taxon>Vertebrata</taxon>
        <taxon>Euteleostomi</taxon>
        <taxon>Actinopterygii</taxon>
        <taxon>Neopterygii</taxon>
        <taxon>Teleostei</taxon>
        <taxon>Ostariophysi</taxon>
        <taxon>Cypriniformes</taxon>
        <taxon>Cyprinidae</taxon>
        <taxon>Labeoninae</taxon>
        <taxon>Labeonini</taxon>
        <taxon>Cirrhinus</taxon>
    </lineage>
</organism>
<evidence type="ECO:0000256" key="4">
    <source>
        <dbReference type="ARBA" id="ARBA00022695"/>
    </source>
</evidence>
<dbReference type="InterPro" id="IPR041577">
    <property type="entry name" value="RT_RNaseH_2"/>
</dbReference>
<sequence>MVAGNPAEDTTRERSDSAFTDKENGDQGETLLGLSASSPEAIIRAVGDLLAKIEKPASEGSSYRRLRIFSGAIPPPPGEESLEHWLEQAYLMVEESDCSSKEKRRRIMESLRGPALAVVKAVRTTETEASPEKFLEAIESAFGTAELGEELYFAFRSMQQKSGEKLSDFLRRLEHSLTKVVQRGGILAERVNRMRVEQLIRGAVASDMMLVHLKLRERRENPPTFLELLREIRTEEEYEASRGPTSVVPVRVNGYPCEALLDSGSQVTIIFEDWYRRYLSDLTIHPVTGLAIWGLSESTYPYLGYVMVDLEFPEKVTGSIETISVLALICPGPSSPDQTPVMLGTNANLFKRLAQLCKDRIGVDIAQTLGITVDGSATEFPSLITTQLTSDSSDDHVGSVIWGGPGSLTLSAEGDCCAICKVELTEEVGNQVLMVEAPPSVTLPLGVLIQPMVVPSRMVEVNNFPVLIHNESKRTAVVPVGTVVGHLYLIDPVNPVAEADVVSEQFDPNLINFGDSPMPESWKERLGQKLSERVGVFSLHEWDVGLAKGVEHHIRMSDSRPFRERSRRLAPADIEDVRRHLQELLTAGIIKESRSPYASPIVIARKKNGSIRMCIDYRTLNSRTIPDQYTTPRIEDALDCLSGSQWFSVLDLRSGYYQIAMAPEDKEKTAFICPLGFYQFERMPQGITGAPATFQRLMEKAVGDMNLLQVLVYLDDLIVFGRTLQEHESRLLKVLDRLKEAGLKISLDKCQFGQAKVKYVGHIVSAEGIAADPEKVKAITTWPQPGDLKSLRSFLGFCGYYRRFIADYAKIVKPLTDLTKGYAPRQGKVDPKKAGNYLKDSEPFGERWTPSCTEAFHKIINRLTTAPVLAFADPNEPYILHVDACLQGLGAVLYQEHPTGLRPVAFASRKLSNAEQKYPIHQLEFLALKWAVVDKFHDYLYGARFTVRTDNNPLTYVLTTAKLNATGHRWLASLATYDFDVQYRPGRTNVDADLLSRCVAEEGESWECISETGVRSICQRVWVDTSPDSSPRYVEQLGASSDCIPDVFAFPTHLSCHSLELKSHAELVKAQRDDVTLSVVISALEGGKWPAEVDRNSELGLMKREMVRLILKDGLLHRCSKNPSGTENYQMVLPAEFRGSVLRSLHDDMGHLGVERTTELVRSRFFWPKMSQEVEQYIMNCGQCVTFKTP</sequence>
<dbReference type="Gene3D" id="3.30.70.270">
    <property type="match status" value="2"/>
</dbReference>
<dbReference type="CDD" id="cd00303">
    <property type="entry name" value="retropepsin_like"/>
    <property type="match status" value="1"/>
</dbReference>
<evidence type="ECO:0000256" key="1">
    <source>
        <dbReference type="ARBA" id="ARBA00010879"/>
    </source>
</evidence>
<dbReference type="CDD" id="cd01647">
    <property type="entry name" value="RT_LTR"/>
    <property type="match status" value="1"/>
</dbReference>
<dbReference type="Pfam" id="PF00078">
    <property type="entry name" value="RVT_1"/>
    <property type="match status" value="1"/>
</dbReference>
<dbReference type="InterPro" id="IPR041588">
    <property type="entry name" value="Integrase_H2C2"/>
</dbReference>
<dbReference type="CDD" id="cd09274">
    <property type="entry name" value="RNase_HI_RT_Ty3"/>
    <property type="match status" value="1"/>
</dbReference>
<keyword evidence="5" id="KW-0540">Nuclease</keyword>
<keyword evidence="15" id="KW-1185">Reference proteome</keyword>
<comment type="similarity">
    <text evidence="1">Belongs to the beta type-B retroviral polymerase family. HERV class-II K(HML-2) pol subfamily.</text>
</comment>
<dbReference type="GO" id="GO:0004523">
    <property type="term" value="F:RNA-DNA hybrid ribonuclease activity"/>
    <property type="evidence" value="ECO:0007669"/>
    <property type="project" value="UniProtKB-EC"/>
</dbReference>
<dbReference type="InterPro" id="IPR021109">
    <property type="entry name" value="Peptidase_aspartic_dom_sf"/>
</dbReference>
<evidence type="ECO:0000256" key="6">
    <source>
        <dbReference type="ARBA" id="ARBA00022759"/>
    </source>
</evidence>
<feature type="domain" description="Reverse transcriptase" evidence="13">
    <location>
        <begin position="585"/>
        <end position="764"/>
    </location>
</feature>
<evidence type="ECO:0000313" key="15">
    <source>
        <dbReference type="Proteomes" id="UP001529510"/>
    </source>
</evidence>
<accession>A0ABD0RE16</accession>
<keyword evidence="6" id="KW-0255">Endonuclease</keyword>
<keyword evidence="9" id="KW-0229">DNA integration</keyword>
<evidence type="ECO:0000313" key="14">
    <source>
        <dbReference type="EMBL" id="KAL0196751.1"/>
    </source>
</evidence>
<keyword evidence="8" id="KW-0694">RNA-binding</keyword>
<keyword evidence="7" id="KW-0460">Magnesium</keyword>
<proteinExistence type="inferred from homology"/>
<dbReference type="GO" id="GO:0003723">
    <property type="term" value="F:RNA binding"/>
    <property type="evidence" value="ECO:0007669"/>
    <property type="project" value="UniProtKB-KW"/>
</dbReference>
<dbReference type="FunFam" id="1.10.340.70:FF:000001">
    <property type="entry name" value="Retrovirus-related Pol polyprotein from transposon gypsy-like Protein"/>
    <property type="match status" value="1"/>
</dbReference>
<protein>
    <recommendedName>
        <fullName evidence="11">Gypsy retrotransposon integrase-like protein 1</fullName>
        <ecNumber evidence="2">3.1.26.4</ecNumber>
    </recommendedName>
</protein>
<feature type="non-terminal residue" evidence="14">
    <location>
        <position position="1190"/>
    </location>
</feature>
<evidence type="ECO:0000256" key="12">
    <source>
        <dbReference type="SAM" id="MobiDB-lite"/>
    </source>
</evidence>
<dbReference type="InterPro" id="IPR001969">
    <property type="entry name" value="Aspartic_peptidase_AS"/>
</dbReference>
<evidence type="ECO:0000256" key="2">
    <source>
        <dbReference type="ARBA" id="ARBA00012180"/>
    </source>
</evidence>
<reference evidence="14 15" key="1">
    <citation type="submission" date="2024-05" db="EMBL/GenBank/DDBJ databases">
        <title>Genome sequencing and assembly of Indian major carp, Cirrhinus mrigala (Hamilton, 1822).</title>
        <authorList>
            <person name="Mohindra V."/>
            <person name="Chowdhury L.M."/>
            <person name="Lal K."/>
            <person name="Jena J.K."/>
        </authorList>
    </citation>
    <scope>NUCLEOTIDE SEQUENCE [LARGE SCALE GENOMIC DNA]</scope>
    <source>
        <strain evidence="14">CM1030</strain>
        <tissue evidence="14">Blood</tissue>
    </source>
</reference>
<dbReference type="SUPFAM" id="SSF50630">
    <property type="entry name" value="Acid proteases"/>
    <property type="match status" value="1"/>
</dbReference>
<dbReference type="Gene3D" id="2.40.70.10">
    <property type="entry name" value="Acid Proteases"/>
    <property type="match status" value="1"/>
</dbReference>
<name>A0ABD0RE16_CIRMR</name>
<keyword evidence="6" id="KW-0378">Hydrolase</keyword>